<dbReference type="EMBL" id="MEVN01000020">
    <property type="protein sequence ID" value="OGC57185.1"/>
    <property type="molecule type" value="Genomic_DNA"/>
</dbReference>
<proteinExistence type="predicted"/>
<organism evidence="1 2">
    <name type="scientific">candidate division WWE3 bacterium RIFCSPLOWO2_12_FULL_36_10</name>
    <dbReference type="NCBI Taxonomy" id="1802630"/>
    <lineage>
        <taxon>Bacteria</taxon>
        <taxon>Katanobacteria</taxon>
    </lineage>
</organism>
<accession>A0A1F4VJ96</accession>
<comment type="caution">
    <text evidence="1">The sequence shown here is derived from an EMBL/GenBank/DDBJ whole genome shotgun (WGS) entry which is preliminary data.</text>
</comment>
<dbReference type="Gene3D" id="1.25.40.10">
    <property type="entry name" value="Tetratricopeptide repeat domain"/>
    <property type="match status" value="1"/>
</dbReference>
<dbReference type="InterPro" id="IPR011990">
    <property type="entry name" value="TPR-like_helical_dom_sf"/>
</dbReference>
<sequence>MKKILILLLIILFFFVIKSFGKIYRADLYYKSSQRQLSLARGEMALKYARTAIKLNPNEPRYRLGEAKIFLTAQNYNQKSSALKGLEKARNLNPKNLVTIRNSVPLYSLIAVNDIYIKSGKENLDSQYFDTVKKFFVDTKKKYPNDVGVYVLIAGYEKKLGFDAEYKNSIKVIRKLRPDLLQWYEGIN</sequence>
<evidence type="ECO:0000313" key="2">
    <source>
        <dbReference type="Proteomes" id="UP000177763"/>
    </source>
</evidence>
<gene>
    <name evidence="1" type="ORF">A3H26_02565</name>
</gene>
<protein>
    <submittedName>
        <fullName evidence="1">Uncharacterized protein</fullName>
    </submittedName>
</protein>
<evidence type="ECO:0000313" key="1">
    <source>
        <dbReference type="EMBL" id="OGC57185.1"/>
    </source>
</evidence>
<reference evidence="1 2" key="1">
    <citation type="journal article" date="2016" name="Nat. Commun.">
        <title>Thousands of microbial genomes shed light on interconnected biogeochemical processes in an aquifer system.</title>
        <authorList>
            <person name="Anantharaman K."/>
            <person name="Brown C.T."/>
            <person name="Hug L.A."/>
            <person name="Sharon I."/>
            <person name="Castelle C.J."/>
            <person name="Probst A.J."/>
            <person name="Thomas B.C."/>
            <person name="Singh A."/>
            <person name="Wilkins M.J."/>
            <person name="Karaoz U."/>
            <person name="Brodie E.L."/>
            <person name="Williams K.H."/>
            <person name="Hubbard S.S."/>
            <person name="Banfield J.F."/>
        </authorList>
    </citation>
    <scope>NUCLEOTIDE SEQUENCE [LARGE SCALE GENOMIC DNA]</scope>
</reference>
<dbReference type="Proteomes" id="UP000177763">
    <property type="component" value="Unassembled WGS sequence"/>
</dbReference>
<dbReference type="AlphaFoldDB" id="A0A1F4VJ96"/>
<dbReference type="SUPFAM" id="SSF48452">
    <property type="entry name" value="TPR-like"/>
    <property type="match status" value="1"/>
</dbReference>
<name>A0A1F4VJ96_UNCKA</name>